<name>A0A367FZP1_9FIRM</name>
<proteinExistence type="predicted"/>
<comment type="caution">
    <text evidence="1">The sequence shown here is derived from an EMBL/GenBank/DDBJ whole genome shotgun (WGS) entry which is preliminary data.</text>
</comment>
<reference evidence="1 2" key="1">
    <citation type="submission" date="2018-02" db="EMBL/GenBank/DDBJ databases">
        <title>Complete genome sequencing of Faecalibacterium prausnitzii strains isolated from the human gut.</title>
        <authorList>
            <person name="Fitzgerald B.C."/>
            <person name="Shkoporov A.N."/>
            <person name="Ross P.R."/>
            <person name="Hill C."/>
        </authorList>
    </citation>
    <scope>NUCLEOTIDE SEQUENCE [LARGE SCALE GENOMIC DNA]</scope>
    <source>
        <strain evidence="1 2">APC942/31-1</strain>
    </source>
</reference>
<dbReference type="EMBL" id="PSQG01000011">
    <property type="protein sequence ID" value="RCH43835.1"/>
    <property type="molecule type" value="Genomic_DNA"/>
</dbReference>
<protein>
    <submittedName>
        <fullName evidence="1">Uncharacterized protein</fullName>
    </submittedName>
</protein>
<accession>A0A367FZP1</accession>
<dbReference type="RefSeq" id="WP_092068357.1">
    <property type="nucleotide sequence ID" value="NZ_PSQG01000011.1"/>
</dbReference>
<evidence type="ECO:0000313" key="1">
    <source>
        <dbReference type="EMBL" id="RCH43835.1"/>
    </source>
</evidence>
<gene>
    <name evidence="1" type="ORF">C4886_09070</name>
</gene>
<sequence length="143" mass="17008">MTELSRFQKDVEVAATALEMRAENEDAKEEAIHLYRKFGSTKQEPLRLAVALRGYFLEEGVEEEERAHYGAYLKKRIRPAVERLILEDDWEKIEKLYENEWFGEQELEVFLKLAEEWRRPAALMGLLHLKKANYGFKEKKFEL</sequence>
<dbReference type="Proteomes" id="UP000253208">
    <property type="component" value="Unassembled WGS sequence"/>
</dbReference>
<dbReference type="AlphaFoldDB" id="A0A367FZP1"/>
<evidence type="ECO:0000313" key="2">
    <source>
        <dbReference type="Proteomes" id="UP000253208"/>
    </source>
</evidence>
<organism evidence="1 2">
    <name type="scientific">Blautia obeum</name>
    <dbReference type="NCBI Taxonomy" id="40520"/>
    <lineage>
        <taxon>Bacteria</taxon>
        <taxon>Bacillati</taxon>
        <taxon>Bacillota</taxon>
        <taxon>Clostridia</taxon>
        <taxon>Lachnospirales</taxon>
        <taxon>Lachnospiraceae</taxon>
        <taxon>Blautia</taxon>
    </lineage>
</organism>